<dbReference type="Gene3D" id="1.10.10.1450">
    <property type="match status" value="1"/>
</dbReference>
<dbReference type="GO" id="GO:0000014">
    <property type="term" value="F:single-stranded DNA endodeoxyribonuclease activity"/>
    <property type="evidence" value="ECO:0007669"/>
    <property type="project" value="TreeGrafter"/>
</dbReference>
<gene>
    <name evidence="4" type="ORF">DERF_014893</name>
</gene>
<evidence type="ECO:0000313" key="4">
    <source>
        <dbReference type="EMBL" id="KAH9494183.1"/>
    </source>
</evidence>
<evidence type="ECO:0000259" key="3">
    <source>
        <dbReference type="Pfam" id="PF17906"/>
    </source>
</evidence>
<proteinExistence type="predicted"/>
<name>A0A922HNT8_DERFA</name>
<reference evidence="4" key="1">
    <citation type="submission" date="2013-05" db="EMBL/GenBank/DDBJ databases">
        <authorList>
            <person name="Yim A.K.Y."/>
            <person name="Chan T.F."/>
            <person name="Ji K.M."/>
            <person name="Liu X.Y."/>
            <person name="Zhou J.W."/>
            <person name="Li R.Q."/>
            <person name="Yang K.Y."/>
            <person name="Li J."/>
            <person name="Li M."/>
            <person name="Law P.T.W."/>
            <person name="Wu Y.L."/>
            <person name="Cai Z.L."/>
            <person name="Qin H."/>
            <person name="Bao Y."/>
            <person name="Leung R.K.K."/>
            <person name="Ng P.K.S."/>
            <person name="Zou J."/>
            <person name="Zhong X.J."/>
            <person name="Ran P.X."/>
            <person name="Zhong N.S."/>
            <person name="Liu Z.G."/>
            <person name="Tsui S.K.W."/>
        </authorList>
    </citation>
    <scope>NUCLEOTIDE SEQUENCE</scope>
    <source>
        <strain evidence="4">Derf</strain>
        <tissue evidence="4">Whole organism</tissue>
    </source>
</reference>
<dbReference type="PANTHER" id="PTHR46060:SF2">
    <property type="entry name" value="HISTONE-LYSINE N-METHYLTRANSFERASE SETMAR"/>
    <property type="match status" value="1"/>
</dbReference>
<accession>A0A922HNT8</accession>
<dbReference type="GO" id="GO:0042800">
    <property type="term" value="F:histone H3K4 methyltransferase activity"/>
    <property type="evidence" value="ECO:0007669"/>
    <property type="project" value="TreeGrafter"/>
</dbReference>
<dbReference type="EMBL" id="ASGP02000008">
    <property type="protein sequence ID" value="KAH9494183.1"/>
    <property type="molecule type" value="Genomic_DNA"/>
</dbReference>
<dbReference type="GO" id="GO:0044774">
    <property type="term" value="P:mitotic DNA integrity checkpoint signaling"/>
    <property type="evidence" value="ECO:0007669"/>
    <property type="project" value="TreeGrafter"/>
</dbReference>
<dbReference type="GO" id="GO:0000729">
    <property type="term" value="P:DNA double-strand break processing"/>
    <property type="evidence" value="ECO:0007669"/>
    <property type="project" value="TreeGrafter"/>
</dbReference>
<dbReference type="GO" id="GO:0000793">
    <property type="term" value="C:condensed chromosome"/>
    <property type="evidence" value="ECO:0007669"/>
    <property type="project" value="TreeGrafter"/>
</dbReference>
<dbReference type="GO" id="GO:0044547">
    <property type="term" value="F:DNA topoisomerase binding"/>
    <property type="evidence" value="ECO:0007669"/>
    <property type="project" value="TreeGrafter"/>
</dbReference>
<evidence type="ECO:0000256" key="1">
    <source>
        <dbReference type="ARBA" id="ARBA00004123"/>
    </source>
</evidence>
<feature type="region of interest" description="Disordered" evidence="2">
    <location>
        <begin position="67"/>
        <end position="86"/>
    </location>
</feature>
<sequence>MQQTTTKEEICQNWPSDIHIRHLMLCWYKRGVKATRASAEINEAYENGVSTRTIQRWFQRFQEGDFNLEDRPRSGRPQQIDDDKLVETNPRYTTSELAEILNCSRL</sequence>
<dbReference type="SUPFAM" id="SSF46689">
    <property type="entry name" value="Homeodomain-like"/>
    <property type="match status" value="1"/>
</dbReference>
<dbReference type="InterPro" id="IPR052709">
    <property type="entry name" value="Transposase-MT_Hybrid"/>
</dbReference>
<dbReference type="GO" id="GO:0006303">
    <property type="term" value="P:double-strand break repair via nonhomologous end joining"/>
    <property type="evidence" value="ECO:0007669"/>
    <property type="project" value="TreeGrafter"/>
</dbReference>
<dbReference type="PANTHER" id="PTHR46060">
    <property type="entry name" value="MARINER MOS1 TRANSPOSASE-LIKE PROTEIN"/>
    <property type="match status" value="1"/>
</dbReference>
<dbReference type="InterPro" id="IPR009057">
    <property type="entry name" value="Homeodomain-like_sf"/>
</dbReference>
<evidence type="ECO:0000313" key="5">
    <source>
        <dbReference type="Proteomes" id="UP000790347"/>
    </source>
</evidence>
<feature type="domain" description="Mos1 transposase HTH" evidence="3">
    <location>
        <begin position="18"/>
        <end position="65"/>
    </location>
</feature>
<dbReference type="InterPro" id="IPR041426">
    <property type="entry name" value="Mos1_HTH"/>
</dbReference>
<dbReference type="GO" id="GO:0035861">
    <property type="term" value="C:site of double-strand break"/>
    <property type="evidence" value="ECO:0007669"/>
    <property type="project" value="TreeGrafter"/>
</dbReference>
<dbReference type="Pfam" id="PF17906">
    <property type="entry name" value="HTH_48"/>
    <property type="match status" value="1"/>
</dbReference>
<protein>
    <recommendedName>
        <fullName evidence="3">Mos1 transposase HTH domain-containing protein</fullName>
    </recommendedName>
</protein>
<dbReference type="GO" id="GO:0003697">
    <property type="term" value="F:single-stranded DNA binding"/>
    <property type="evidence" value="ECO:0007669"/>
    <property type="project" value="TreeGrafter"/>
</dbReference>
<feature type="compositionally biased region" description="Basic and acidic residues" evidence="2">
    <location>
        <begin position="68"/>
        <end position="86"/>
    </location>
</feature>
<comment type="subcellular location">
    <subcellularLocation>
        <location evidence="1">Nucleus</location>
    </subcellularLocation>
</comment>
<keyword evidence="5" id="KW-1185">Reference proteome</keyword>
<dbReference type="GO" id="GO:0031297">
    <property type="term" value="P:replication fork processing"/>
    <property type="evidence" value="ECO:0007669"/>
    <property type="project" value="TreeGrafter"/>
</dbReference>
<comment type="caution">
    <text evidence="4">The sequence shown here is derived from an EMBL/GenBank/DDBJ whole genome shotgun (WGS) entry which is preliminary data.</text>
</comment>
<dbReference type="GO" id="GO:0046975">
    <property type="term" value="F:histone H3K36 methyltransferase activity"/>
    <property type="evidence" value="ECO:0007669"/>
    <property type="project" value="TreeGrafter"/>
</dbReference>
<dbReference type="AlphaFoldDB" id="A0A922HNT8"/>
<dbReference type="GO" id="GO:0015074">
    <property type="term" value="P:DNA integration"/>
    <property type="evidence" value="ECO:0007669"/>
    <property type="project" value="TreeGrafter"/>
</dbReference>
<dbReference type="GO" id="GO:0005634">
    <property type="term" value="C:nucleus"/>
    <property type="evidence" value="ECO:0007669"/>
    <property type="project" value="UniProtKB-SubCell"/>
</dbReference>
<dbReference type="GO" id="GO:0003690">
    <property type="term" value="F:double-stranded DNA binding"/>
    <property type="evidence" value="ECO:0007669"/>
    <property type="project" value="TreeGrafter"/>
</dbReference>
<organism evidence="4 5">
    <name type="scientific">Dermatophagoides farinae</name>
    <name type="common">American house dust mite</name>
    <dbReference type="NCBI Taxonomy" id="6954"/>
    <lineage>
        <taxon>Eukaryota</taxon>
        <taxon>Metazoa</taxon>
        <taxon>Ecdysozoa</taxon>
        <taxon>Arthropoda</taxon>
        <taxon>Chelicerata</taxon>
        <taxon>Arachnida</taxon>
        <taxon>Acari</taxon>
        <taxon>Acariformes</taxon>
        <taxon>Sarcoptiformes</taxon>
        <taxon>Astigmata</taxon>
        <taxon>Psoroptidia</taxon>
        <taxon>Analgoidea</taxon>
        <taxon>Pyroglyphidae</taxon>
        <taxon>Dermatophagoidinae</taxon>
        <taxon>Dermatophagoides</taxon>
    </lineage>
</organism>
<dbReference type="Proteomes" id="UP000790347">
    <property type="component" value="Unassembled WGS sequence"/>
</dbReference>
<evidence type="ECO:0000256" key="2">
    <source>
        <dbReference type="SAM" id="MobiDB-lite"/>
    </source>
</evidence>
<reference evidence="4" key="2">
    <citation type="journal article" date="2022" name="Res Sq">
        <title>Comparative Genomics Reveals Insights into the Divergent Evolution of Astigmatic Mites and Household Pest Adaptations.</title>
        <authorList>
            <person name="Xiong Q."/>
            <person name="Wan A.T.-Y."/>
            <person name="Liu X.-Y."/>
            <person name="Fung C.S.-H."/>
            <person name="Xiao X."/>
            <person name="Malainual N."/>
            <person name="Hou J."/>
            <person name="Wang L."/>
            <person name="Wang M."/>
            <person name="Yang K."/>
            <person name="Cui Y."/>
            <person name="Leung E."/>
            <person name="Nong W."/>
            <person name="Shin S.-K."/>
            <person name="Au S."/>
            <person name="Jeong K.Y."/>
            <person name="Chew F.T."/>
            <person name="Hui J."/>
            <person name="Leung T.F."/>
            <person name="Tungtrongchitr A."/>
            <person name="Zhong N."/>
            <person name="Liu Z."/>
            <person name="Tsui S."/>
        </authorList>
    </citation>
    <scope>NUCLEOTIDE SEQUENCE</scope>
    <source>
        <strain evidence="4">Derf</strain>
        <tissue evidence="4">Whole organism</tissue>
    </source>
</reference>